<evidence type="ECO:0000256" key="1">
    <source>
        <dbReference type="ARBA" id="ARBA00008431"/>
    </source>
</evidence>
<protein>
    <submittedName>
        <fullName evidence="4">Ribosomal protein L32e</fullName>
    </submittedName>
</protein>
<dbReference type="PANTHER" id="PTHR23413">
    <property type="entry name" value="60S RIBOSOMAL PROTEIN L32 AND DNA-DIRECTED RNA POLYMERASE II, SUBUNIT N"/>
    <property type="match status" value="1"/>
</dbReference>
<dbReference type="InterPro" id="IPR018263">
    <property type="entry name" value="Ribosomal_eL32_CS"/>
</dbReference>
<evidence type="ECO:0000256" key="3">
    <source>
        <dbReference type="ARBA" id="ARBA00023274"/>
    </source>
</evidence>
<dbReference type="InterPro" id="IPR036351">
    <property type="entry name" value="Ribosomal_eL32_sf"/>
</dbReference>
<evidence type="ECO:0000313" key="5">
    <source>
        <dbReference type="Proteomes" id="UP000265618"/>
    </source>
</evidence>
<dbReference type="AlphaFoldDB" id="A0A391NLE6"/>
<dbReference type="GO" id="GO:0003735">
    <property type="term" value="F:structural constituent of ribosome"/>
    <property type="evidence" value="ECO:0007669"/>
    <property type="project" value="InterPro"/>
</dbReference>
<dbReference type="CDD" id="cd00513">
    <property type="entry name" value="Ribosomal_L32_L32e"/>
    <property type="match status" value="1"/>
</dbReference>
<accession>A0A391NLE6</accession>
<dbReference type="InterPro" id="IPR001515">
    <property type="entry name" value="Ribosomal_eL32"/>
</dbReference>
<dbReference type="Pfam" id="PF01655">
    <property type="entry name" value="Ribosomal_L32e"/>
    <property type="match status" value="1"/>
</dbReference>
<dbReference type="GO" id="GO:0022625">
    <property type="term" value="C:cytosolic large ribosomal subunit"/>
    <property type="evidence" value="ECO:0007669"/>
    <property type="project" value="TreeGrafter"/>
</dbReference>
<dbReference type="SUPFAM" id="SSF52042">
    <property type="entry name" value="Ribosomal protein L32e"/>
    <property type="match status" value="1"/>
</dbReference>
<name>A0A391NLE6_9EUKA</name>
<proteinExistence type="inferred from homology"/>
<evidence type="ECO:0000313" key="4">
    <source>
        <dbReference type="EMBL" id="GCA62625.1"/>
    </source>
</evidence>
<comment type="similarity">
    <text evidence="1">Belongs to the eukaryotic ribosomal protein eL32 family.</text>
</comment>
<evidence type="ECO:0000256" key="2">
    <source>
        <dbReference type="ARBA" id="ARBA00022980"/>
    </source>
</evidence>
<dbReference type="SMART" id="SM01393">
    <property type="entry name" value="Ribosomal_L32e"/>
    <property type="match status" value="1"/>
</dbReference>
<dbReference type="EMBL" id="BDIP01001035">
    <property type="protein sequence ID" value="GCA62625.1"/>
    <property type="molecule type" value="Genomic_DNA"/>
</dbReference>
<dbReference type="GO" id="GO:0006412">
    <property type="term" value="P:translation"/>
    <property type="evidence" value="ECO:0007669"/>
    <property type="project" value="InterPro"/>
</dbReference>
<gene>
    <name evidence="4" type="ORF">KIPB_004720</name>
</gene>
<comment type="caution">
    <text evidence="4">The sequence shown here is derived from an EMBL/GenBank/DDBJ whole genome shotgun (WGS) entry which is preliminary data.</text>
</comment>
<sequence>MTKTFPNSGPKVVKKRNKHFDRLHSDRFDRVSTSWRRPRGIDSWMRIKCQGRRPLVSIGYGSNKKTKNVLPSGYLKYSVNNVADLSALVMQNKVYAAEIHSCVSTRKRMAIIAEAKKLGIRVLNEKARLTTEEQ</sequence>
<reference evidence="4 5" key="1">
    <citation type="journal article" date="2018" name="PLoS ONE">
        <title>The draft genome of Kipferlia bialata reveals reductive genome evolution in fornicate parasites.</title>
        <authorList>
            <person name="Tanifuji G."/>
            <person name="Takabayashi S."/>
            <person name="Kume K."/>
            <person name="Takagi M."/>
            <person name="Nakayama T."/>
            <person name="Kamikawa R."/>
            <person name="Inagaki Y."/>
            <person name="Hashimoto T."/>
        </authorList>
    </citation>
    <scope>NUCLEOTIDE SEQUENCE [LARGE SCALE GENOMIC DNA]</scope>
    <source>
        <strain evidence="4">NY0173</strain>
    </source>
</reference>
<keyword evidence="5" id="KW-1185">Reference proteome</keyword>
<organism evidence="4 5">
    <name type="scientific">Kipferlia bialata</name>
    <dbReference type="NCBI Taxonomy" id="797122"/>
    <lineage>
        <taxon>Eukaryota</taxon>
        <taxon>Metamonada</taxon>
        <taxon>Carpediemonas-like organisms</taxon>
        <taxon>Kipferlia</taxon>
    </lineage>
</organism>
<keyword evidence="2 4" id="KW-0689">Ribosomal protein</keyword>
<dbReference type="OrthoDB" id="268693at2759"/>
<dbReference type="Proteomes" id="UP000265618">
    <property type="component" value="Unassembled WGS sequence"/>
</dbReference>
<keyword evidence="3" id="KW-0687">Ribonucleoprotein</keyword>
<dbReference type="PANTHER" id="PTHR23413:SF1">
    <property type="entry name" value="RIBOSOMAL PROTEIN L32"/>
    <property type="match status" value="1"/>
</dbReference>
<dbReference type="PROSITE" id="PS00580">
    <property type="entry name" value="RIBOSOMAL_L32E"/>
    <property type="match status" value="1"/>
</dbReference>